<feature type="signal peptide" evidence="1">
    <location>
        <begin position="1"/>
        <end position="20"/>
    </location>
</feature>
<gene>
    <name evidence="3" type="primary">ELMD1</name>
</gene>
<dbReference type="PANTHER" id="PTHR12771">
    <property type="entry name" value="ENGULFMENT AND CELL MOTILITY"/>
    <property type="match status" value="1"/>
</dbReference>
<evidence type="ECO:0000259" key="2">
    <source>
        <dbReference type="PROSITE" id="PS51335"/>
    </source>
</evidence>
<dbReference type="InterPro" id="IPR006816">
    <property type="entry name" value="ELMO_dom"/>
</dbReference>
<dbReference type="PROSITE" id="PS51335">
    <property type="entry name" value="ELMO"/>
    <property type="match status" value="1"/>
</dbReference>
<proteinExistence type="evidence at transcript level"/>
<dbReference type="EMBL" id="BT080796">
    <property type="protein sequence ID" value="ACO15220.1"/>
    <property type="molecule type" value="mRNA"/>
</dbReference>
<feature type="domain" description="ELMO" evidence="2">
    <location>
        <begin position="143"/>
        <end position="273"/>
    </location>
</feature>
<keyword evidence="1" id="KW-0732">Signal</keyword>
<dbReference type="AlphaFoldDB" id="C1C1R7"/>
<dbReference type="InterPro" id="IPR050868">
    <property type="entry name" value="ELMO_domain-containing"/>
</dbReference>
<organism evidence="3">
    <name type="scientific">Caligus clemensi</name>
    <name type="common">Sea louse</name>
    <dbReference type="NCBI Taxonomy" id="344056"/>
    <lineage>
        <taxon>Eukaryota</taxon>
        <taxon>Metazoa</taxon>
        <taxon>Ecdysozoa</taxon>
        <taxon>Arthropoda</taxon>
        <taxon>Crustacea</taxon>
        <taxon>Multicrustacea</taxon>
        <taxon>Hexanauplia</taxon>
        <taxon>Copepoda</taxon>
        <taxon>Siphonostomatoida</taxon>
        <taxon>Caligidae</taxon>
        <taxon>Caligus</taxon>
    </lineage>
</organism>
<dbReference type="PANTHER" id="PTHR12771:SF51">
    <property type="entry name" value="LD01482P"/>
    <property type="match status" value="1"/>
</dbReference>
<dbReference type="GO" id="GO:0005096">
    <property type="term" value="F:GTPase activator activity"/>
    <property type="evidence" value="ECO:0007669"/>
    <property type="project" value="TreeGrafter"/>
</dbReference>
<evidence type="ECO:0000313" key="3">
    <source>
        <dbReference type="EMBL" id="ACO15220.1"/>
    </source>
</evidence>
<evidence type="ECO:0000256" key="1">
    <source>
        <dbReference type="SAM" id="SignalP"/>
    </source>
</evidence>
<accession>C1C1R7</accession>
<feature type="chain" id="PRO_5002905133" evidence="1">
    <location>
        <begin position="21"/>
        <end position="273"/>
    </location>
</feature>
<reference evidence="3" key="1">
    <citation type="submission" date="2009-03" db="EMBL/GenBank/DDBJ databases">
        <title>Caligus clemensi ESTs and full-length cDNAs.</title>
        <authorList>
            <person name="Yasuike M."/>
            <person name="von Schalburg K."/>
            <person name="Cooper G."/>
            <person name="Leong J."/>
            <person name="Jones S.R.M."/>
            <person name="Koop B.F."/>
        </authorList>
    </citation>
    <scope>NUCLEOTIDE SEQUENCE</scope>
    <source>
        <tissue evidence="3">Whole</tissue>
    </source>
</reference>
<name>C1C1R7_CALCM</name>
<sequence length="273" mass="31551">MEIIQAFFLWILMKLHPIIKWFLRQTTRLCELQRICYGLTPGAQRSLAVETCLKQSRSLDIQKVCQTFSQTIKDSKGRDESSEKAAIDAAISVILIEKKVKRGLHKQFVDSLRGCLTQILGYKSLVEIVESMRSVPYDSDNLEHEKKLVDLWELLRPDFPLSKRVTKQWQDIGFQGEDPKTDFRGMGILGLENLIFFSREFNSAAKHILSHSHHPRHGYSFAIVGINLTHMAYTLLLDGSLKSHLWNITEGRNTISHFHHLYSFLFIEFDKFG</sequence>
<protein>
    <submittedName>
        <fullName evidence="3">ELMO domain-containing protein 1</fullName>
    </submittedName>
</protein>
<dbReference type="Pfam" id="PF04727">
    <property type="entry name" value="ELMO_CED12"/>
    <property type="match status" value="1"/>
</dbReference>